<feature type="transmembrane region" description="Helical" evidence="10">
    <location>
        <begin position="830"/>
        <end position="854"/>
    </location>
</feature>
<dbReference type="Pfam" id="PF13246">
    <property type="entry name" value="Cation_ATPase"/>
    <property type="match status" value="1"/>
</dbReference>
<dbReference type="Gene3D" id="3.40.50.1000">
    <property type="entry name" value="HAD superfamily/HAD-like"/>
    <property type="match status" value="1"/>
</dbReference>
<dbReference type="SUPFAM" id="SSF81653">
    <property type="entry name" value="Calcium ATPase, transduction domain A"/>
    <property type="match status" value="1"/>
</dbReference>
<feature type="transmembrane region" description="Helical" evidence="10">
    <location>
        <begin position="233"/>
        <end position="251"/>
    </location>
</feature>
<dbReference type="InterPro" id="IPR023214">
    <property type="entry name" value="HAD_sf"/>
</dbReference>
<dbReference type="InterPro" id="IPR006068">
    <property type="entry name" value="ATPase_P-typ_cation-transptr_C"/>
</dbReference>
<feature type="transmembrane region" description="Helical" evidence="10">
    <location>
        <begin position="860"/>
        <end position="882"/>
    </location>
</feature>
<reference evidence="12" key="1">
    <citation type="submission" date="2024-03" db="EMBL/GenBank/DDBJ databases">
        <title>The Complete Genome of 'Candidatus Phytoplasma fraxini' AshY1 from the Ash Yellows Group.</title>
        <authorList>
            <person name="Boehm J.W."/>
            <person name="Huettel B."/>
            <person name="Schneider B."/>
            <person name="Kube M."/>
        </authorList>
    </citation>
    <scope>NUCLEOTIDE SEQUENCE [LARGE SCALE GENOMIC DNA]</scope>
    <source>
        <strain evidence="12">AshY1</strain>
    </source>
</reference>
<dbReference type="PRINTS" id="PR00120">
    <property type="entry name" value="HATPASE"/>
</dbReference>
<dbReference type="SUPFAM" id="SSF81665">
    <property type="entry name" value="Calcium ATPase, transmembrane domain M"/>
    <property type="match status" value="1"/>
</dbReference>
<dbReference type="PANTHER" id="PTHR43294">
    <property type="entry name" value="SODIUM/POTASSIUM-TRANSPORTING ATPASE SUBUNIT ALPHA"/>
    <property type="match status" value="1"/>
</dbReference>
<dbReference type="NCBIfam" id="TIGR01494">
    <property type="entry name" value="ATPase_P-type"/>
    <property type="match status" value="2"/>
</dbReference>
<feature type="transmembrane region" description="Helical" evidence="10">
    <location>
        <begin position="45"/>
        <end position="62"/>
    </location>
</feature>
<feature type="transmembrane region" description="Helical" evidence="10">
    <location>
        <begin position="717"/>
        <end position="740"/>
    </location>
</feature>
<evidence type="ECO:0000256" key="4">
    <source>
        <dbReference type="ARBA" id="ARBA00022692"/>
    </source>
</evidence>
<feature type="transmembrane region" description="Helical" evidence="10">
    <location>
        <begin position="686"/>
        <end position="711"/>
    </location>
</feature>
<keyword evidence="13" id="KW-1185">Reference proteome</keyword>
<evidence type="ECO:0000256" key="9">
    <source>
        <dbReference type="ARBA" id="ARBA00023136"/>
    </source>
</evidence>
<dbReference type="InterPro" id="IPR023299">
    <property type="entry name" value="ATPase_P-typ_cyto_dom_N"/>
</dbReference>
<keyword evidence="9 10" id="KW-0472">Membrane</keyword>
<evidence type="ECO:0000256" key="5">
    <source>
        <dbReference type="ARBA" id="ARBA00022741"/>
    </source>
</evidence>
<dbReference type="InterPro" id="IPR050510">
    <property type="entry name" value="Cation_transp_ATPase_P-type"/>
</dbReference>
<keyword evidence="6" id="KW-0067">ATP-binding</keyword>
<dbReference type="SUPFAM" id="SSF56784">
    <property type="entry name" value="HAD-like"/>
    <property type="match status" value="1"/>
</dbReference>
<dbReference type="PROSITE" id="PS00154">
    <property type="entry name" value="ATPASE_E1_E2"/>
    <property type="match status" value="1"/>
</dbReference>
<comment type="similarity">
    <text evidence="2">Belongs to the cation transport ATPase (P-type) (TC 3.A.3) family. Type IIA subfamily.</text>
</comment>
<dbReference type="SMART" id="SM00831">
    <property type="entry name" value="Cation_ATPase_N"/>
    <property type="match status" value="1"/>
</dbReference>
<evidence type="ECO:0000256" key="1">
    <source>
        <dbReference type="ARBA" id="ARBA00004651"/>
    </source>
</evidence>
<dbReference type="SUPFAM" id="SSF81660">
    <property type="entry name" value="Metal cation-transporting ATPase, ATP-binding domain N"/>
    <property type="match status" value="1"/>
</dbReference>
<dbReference type="SFLD" id="SFLDS00003">
    <property type="entry name" value="Haloacid_Dehalogenase"/>
    <property type="match status" value="1"/>
</dbReference>
<protein>
    <submittedName>
        <fullName evidence="12">Potassium/sodium -transporting P-type ATPase</fullName>
    </submittedName>
</protein>
<dbReference type="PRINTS" id="PR00119">
    <property type="entry name" value="CATATPASE"/>
</dbReference>
<dbReference type="Gene3D" id="1.20.1110.10">
    <property type="entry name" value="Calcium-transporting ATPase, transmembrane domain"/>
    <property type="match status" value="1"/>
</dbReference>
<feature type="transmembrane region" description="Helical" evidence="10">
    <location>
        <begin position="799"/>
        <end position="818"/>
    </location>
</feature>
<accession>A0ABZ2U8E9</accession>
<keyword evidence="5" id="KW-0547">Nucleotide-binding</keyword>
<organism evidence="12 13">
    <name type="scientific">Ash yellows phytoplasma</name>
    <dbReference type="NCBI Taxonomy" id="35780"/>
    <lineage>
        <taxon>Bacteria</taxon>
        <taxon>Bacillati</taxon>
        <taxon>Mycoplasmatota</taxon>
        <taxon>Mollicutes</taxon>
        <taxon>Acholeplasmatales</taxon>
        <taxon>Acholeplasmataceae</taxon>
        <taxon>Candidatus Phytoplasma</taxon>
        <taxon>16SrVII (Ash yellows group)</taxon>
    </lineage>
</organism>
<keyword evidence="8 10" id="KW-1133">Transmembrane helix</keyword>
<dbReference type="PANTHER" id="PTHR43294:SF21">
    <property type="entry name" value="CATION TRANSPORTING ATPASE"/>
    <property type="match status" value="1"/>
</dbReference>
<dbReference type="InterPro" id="IPR036412">
    <property type="entry name" value="HAD-like_sf"/>
</dbReference>
<sequence>MQTNFKVGLTQQEATQRILKHGLNKIKETSKNSFYKKFLAQFQDYFVYVLLIICVITCYIGILEDKKEELAESILILIIILSNAFLGFFYENHKEFCFLLIQKNTKPYTKVLRNKKIRFILKEEIVIGDIIILEAGDIVPADSRLIEAHNFQVNEAILTGETLFIAKNSYIVQDKFCLIDSPNLVFMDTTVVSGRAQGVVIKTGMDTQIGKITKLITSDAKEKTPLQKNIQQLSKHLIFIIFILLIINFILDLTKKYFLQDQIYLVTIKEIFLSSIILAVAVIPEGLLSIITIILASGIKRLIKDKAIVKDLKTLETLGAINIICTDKTGTLTQNKLNIQQLYFNYDKINVHFNSKIKPIVHKLLIYGILCNNICLFSKQIQRKDKETFLFDPVDQSFIDLGNLYKLDIPKIQSENPKIKEFPFDNEKKFMMTIHQKENDKFVIIKGAAEIVFSLSNYIEYQDEIIEKNKDNIIKIEKDLDLISSEGYKVVGIAYIKLNYLDDEFDFEKILFKMDFKIIFLGAFGIEDPLRPDIVCAIQKCKKAFIDIIMITGDHLQTAVKIASDSKIFNSLEDLAINGDALDLLSEEEFDIKLPLIKVYARATPEHKLKIIQAWQKKGKIVGMIGDGVNDAPSIKKADIGIAMGITGTDVTKKISDIILTDDNFNTIPIAIKEGRKLFDNIKKSIIFLLSCNIGEIFVILFNTLLGYLFFNSDFVILSALQILWVNLVTDSLVAIALGLEYPEEDIMDRRPRFVDHSLLNKNIIKKILIEGIMIGSLTFIAGFIGFKLHKHNQSEQYGQTFAFMVLSLSQLIHVFNFRSFQKSLFQLKTNWILIFCFLISFGLQITIVLVPFFRNNFRLSSLSIPDIIIILFISTIPLLIIEIKKMIINHQYIK</sequence>
<dbReference type="InterPro" id="IPR023298">
    <property type="entry name" value="ATPase_P-typ_TM_dom_sf"/>
</dbReference>
<dbReference type="InterPro" id="IPR008250">
    <property type="entry name" value="ATPase_P-typ_transduc_dom_A_sf"/>
</dbReference>
<keyword evidence="7" id="KW-1278">Translocase</keyword>
<dbReference type="Gene3D" id="2.70.150.10">
    <property type="entry name" value="Calcium-transporting ATPase, cytoplasmic transduction domain A"/>
    <property type="match status" value="1"/>
</dbReference>
<evidence type="ECO:0000313" key="13">
    <source>
        <dbReference type="Proteomes" id="UP001484199"/>
    </source>
</evidence>
<dbReference type="InterPro" id="IPR001757">
    <property type="entry name" value="P_typ_ATPase"/>
</dbReference>
<name>A0ABZ2U8E9_ASHYP</name>
<dbReference type="SFLD" id="SFLDG00002">
    <property type="entry name" value="C1.7:_P-type_atpase_like"/>
    <property type="match status" value="1"/>
</dbReference>
<dbReference type="Pfam" id="PF00122">
    <property type="entry name" value="E1-E2_ATPase"/>
    <property type="match status" value="1"/>
</dbReference>
<evidence type="ECO:0000259" key="11">
    <source>
        <dbReference type="SMART" id="SM00831"/>
    </source>
</evidence>
<feature type="transmembrane region" description="Helical" evidence="10">
    <location>
        <begin position="271"/>
        <end position="296"/>
    </location>
</feature>
<feature type="transmembrane region" description="Helical" evidence="10">
    <location>
        <begin position="74"/>
        <end position="90"/>
    </location>
</feature>
<dbReference type="SFLD" id="SFLDF00027">
    <property type="entry name" value="p-type_atpase"/>
    <property type="match status" value="1"/>
</dbReference>
<dbReference type="InterPro" id="IPR059000">
    <property type="entry name" value="ATPase_P-type_domA"/>
</dbReference>
<gene>
    <name evidence="12" type="ORF">AshY1_00840</name>
</gene>
<keyword evidence="4 10" id="KW-0812">Transmembrane</keyword>
<dbReference type="Gene3D" id="3.40.1110.10">
    <property type="entry name" value="Calcium-transporting ATPase, cytoplasmic domain N"/>
    <property type="match status" value="1"/>
</dbReference>
<dbReference type="InterPro" id="IPR044492">
    <property type="entry name" value="P_typ_ATPase_HD_dom"/>
</dbReference>
<dbReference type="EMBL" id="CP146843">
    <property type="protein sequence ID" value="WYY26238.1"/>
    <property type="molecule type" value="Genomic_DNA"/>
</dbReference>
<dbReference type="Pfam" id="PF00690">
    <property type="entry name" value="Cation_ATPase_N"/>
    <property type="match status" value="1"/>
</dbReference>
<evidence type="ECO:0000256" key="2">
    <source>
        <dbReference type="ARBA" id="ARBA00005675"/>
    </source>
</evidence>
<evidence type="ECO:0000256" key="8">
    <source>
        <dbReference type="ARBA" id="ARBA00022989"/>
    </source>
</evidence>
<dbReference type="InterPro" id="IPR018303">
    <property type="entry name" value="ATPase_P-typ_P_site"/>
</dbReference>
<dbReference type="Pfam" id="PF00689">
    <property type="entry name" value="Cation_ATPase_C"/>
    <property type="match status" value="1"/>
</dbReference>
<evidence type="ECO:0000256" key="6">
    <source>
        <dbReference type="ARBA" id="ARBA00022840"/>
    </source>
</evidence>
<proteinExistence type="inferred from homology"/>
<feature type="domain" description="Cation-transporting P-type ATPase N-terminal" evidence="11">
    <location>
        <begin position="1"/>
        <end position="62"/>
    </location>
</feature>
<feature type="transmembrane region" description="Helical" evidence="10">
    <location>
        <begin position="768"/>
        <end position="787"/>
    </location>
</feature>
<dbReference type="InterPro" id="IPR004014">
    <property type="entry name" value="ATPase_P-typ_cation-transptr_N"/>
</dbReference>
<dbReference type="Proteomes" id="UP001484199">
    <property type="component" value="Chromosome"/>
</dbReference>
<comment type="subcellular location">
    <subcellularLocation>
        <location evidence="1">Cell membrane</location>
        <topology evidence="1">Multi-pass membrane protein</topology>
    </subcellularLocation>
</comment>
<keyword evidence="3" id="KW-1003">Cell membrane</keyword>
<evidence type="ECO:0000256" key="7">
    <source>
        <dbReference type="ARBA" id="ARBA00022967"/>
    </source>
</evidence>
<evidence type="ECO:0000313" key="12">
    <source>
        <dbReference type="EMBL" id="WYY26238.1"/>
    </source>
</evidence>
<evidence type="ECO:0000256" key="10">
    <source>
        <dbReference type="SAM" id="Phobius"/>
    </source>
</evidence>
<evidence type="ECO:0000256" key="3">
    <source>
        <dbReference type="ARBA" id="ARBA00022475"/>
    </source>
</evidence>